<organism evidence="2 3">
    <name type="scientific">Palleronia abyssalis</name>
    <dbReference type="NCBI Taxonomy" id="1501240"/>
    <lineage>
        <taxon>Bacteria</taxon>
        <taxon>Pseudomonadati</taxon>
        <taxon>Pseudomonadota</taxon>
        <taxon>Alphaproteobacteria</taxon>
        <taxon>Rhodobacterales</taxon>
        <taxon>Roseobacteraceae</taxon>
        <taxon>Palleronia</taxon>
    </lineage>
</organism>
<dbReference type="SUPFAM" id="SSF54665">
    <property type="entry name" value="CO dehydrogenase molybdoprotein N-domain-like"/>
    <property type="match status" value="1"/>
</dbReference>
<reference evidence="2 3" key="1">
    <citation type="submission" date="2018-03" db="EMBL/GenBank/DDBJ databases">
        <authorList>
            <person name="Keele B.F."/>
        </authorList>
    </citation>
    <scope>NUCLEOTIDE SEQUENCE [LARGE SCALE GENOMIC DNA]</scope>
    <source>
        <strain evidence="2 3">CECT 8504</strain>
    </source>
</reference>
<dbReference type="GO" id="GO:0004854">
    <property type="term" value="F:xanthine dehydrogenase activity"/>
    <property type="evidence" value="ECO:0007669"/>
    <property type="project" value="UniProtKB-EC"/>
</dbReference>
<dbReference type="InterPro" id="IPR008274">
    <property type="entry name" value="AldOxase/xan_DH_MoCoBD1"/>
</dbReference>
<name>A0A2R8BT18_9RHOB</name>
<evidence type="ECO:0000313" key="3">
    <source>
        <dbReference type="Proteomes" id="UP000244912"/>
    </source>
</evidence>
<sequence>MTEHLKMDKVQPRLLDETGQGVISTPMPRPEGPLKVSGRATYAAEWKAENMAQGFMVRAGIPKGSYKIDADSVKDMPGFLGVYSDHMVRNSAQGTMNTNPVQLEHEIQYLGQPIAVVVAETFEQARHIAESLKVDYTRDDDVAGDFDAVTDWKEGSSQDQGDLDDAIAKAAFAVDSTYTTPPHNSAAMEPHAALASWDGDKVTVRASLQMLGYNRNEIADSLGIDAANVRLLSPYVGGGFGSKLGIDPASVSAAVASRHLGRPVRVVLHRNNVFEMINLRTQTRQRVRLAADSNGKMTAVGHENWQTNLPDEPFAEPVDTATHFLYGGENRRYGQYTAVLNRSASGSVRAPGEAVGMLALENAVDELAEVAGIDPVEFRLRNIPDTHPENGNAYSSRSLAQCLEEGAEKFGWSQRKSPKERREGEWFIGMGVASAARTNILMESKARVTLNPDGTALVETDMTDIGTGTYAILGQIAAEMLGLPTDKVTVELGDTDLPTASGSGGSWGASSSGSSVFLGAKAIRAKIADRLGCSPEELRLQDGVATGGNNRRPLTELLEGPISEEGHIEPGDQDVAQAGFGAHFAEVAVNSVTGEVRVRRMLASMAAGRILNAKTAQSQVWGGQIWGIGSALTEEIQHDRRTGHIVNNDLAEYHVPVNLDVPDLQVHFVDERDDYANPIQSKGIGELGLSGAGAAVTNAIYNACGVRVYDYPATPDKIFPHL</sequence>
<protein>
    <submittedName>
        <fullName evidence="2">Xanthine dehydrogenase YagR molybdenum-binding subunit</fullName>
        <ecNumber evidence="2">1.17.1.4</ecNumber>
    </submittedName>
</protein>
<dbReference type="PANTHER" id="PTHR11908">
    <property type="entry name" value="XANTHINE DEHYDROGENASE"/>
    <property type="match status" value="1"/>
</dbReference>
<dbReference type="Gene3D" id="3.30.365.10">
    <property type="entry name" value="Aldehyde oxidase/xanthine dehydrogenase, molybdopterin binding domain"/>
    <property type="match status" value="4"/>
</dbReference>
<keyword evidence="3" id="KW-1185">Reference proteome</keyword>
<keyword evidence="2" id="KW-0560">Oxidoreductase</keyword>
<dbReference type="Proteomes" id="UP000244912">
    <property type="component" value="Unassembled WGS sequence"/>
</dbReference>
<gene>
    <name evidence="2" type="primary">yagR_1</name>
    <name evidence="2" type="ORF">PAA8504_01078</name>
</gene>
<dbReference type="EMBL" id="ONZF01000002">
    <property type="protein sequence ID" value="SPJ23268.1"/>
    <property type="molecule type" value="Genomic_DNA"/>
</dbReference>
<dbReference type="Gene3D" id="3.90.1170.50">
    <property type="entry name" value="Aldehyde oxidase/xanthine dehydrogenase, a/b hammerhead"/>
    <property type="match status" value="1"/>
</dbReference>
<dbReference type="InterPro" id="IPR016208">
    <property type="entry name" value="Ald_Oxase/xanthine_DH-like"/>
</dbReference>
<dbReference type="Pfam" id="PF01315">
    <property type="entry name" value="Ald_Xan_dh_C"/>
    <property type="match status" value="1"/>
</dbReference>
<dbReference type="OrthoDB" id="8428274at2"/>
<dbReference type="SMART" id="SM01008">
    <property type="entry name" value="Ald_Xan_dh_C"/>
    <property type="match status" value="1"/>
</dbReference>
<dbReference type="Pfam" id="PF02738">
    <property type="entry name" value="MoCoBD_1"/>
    <property type="match status" value="1"/>
</dbReference>
<evidence type="ECO:0000313" key="2">
    <source>
        <dbReference type="EMBL" id="SPJ23268.1"/>
    </source>
</evidence>
<dbReference type="AlphaFoldDB" id="A0A2R8BT18"/>
<dbReference type="EC" id="1.17.1.4" evidence="2"/>
<dbReference type="InterPro" id="IPR046867">
    <property type="entry name" value="AldOxase/xan_DH_MoCoBD2"/>
</dbReference>
<dbReference type="RefSeq" id="WP_108893120.1">
    <property type="nucleotide sequence ID" value="NZ_ONZF01000002.1"/>
</dbReference>
<dbReference type="SUPFAM" id="SSF56003">
    <property type="entry name" value="Molybdenum cofactor-binding domain"/>
    <property type="match status" value="1"/>
</dbReference>
<evidence type="ECO:0000259" key="1">
    <source>
        <dbReference type="SMART" id="SM01008"/>
    </source>
</evidence>
<feature type="domain" description="Aldehyde oxidase/xanthine dehydrogenase a/b hammerhead" evidence="1">
    <location>
        <begin position="37"/>
        <end position="140"/>
    </location>
</feature>
<dbReference type="InterPro" id="IPR000674">
    <property type="entry name" value="Ald_Oxase/Xan_DH_a/b"/>
</dbReference>
<dbReference type="GO" id="GO:0005506">
    <property type="term" value="F:iron ion binding"/>
    <property type="evidence" value="ECO:0007669"/>
    <property type="project" value="InterPro"/>
</dbReference>
<accession>A0A2R8BT18</accession>
<dbReference type="InterPro" id="IPR036856">
    <property type="entry name" value="Ald_Oxase/Xan_DH_a/b_sf"/>
</dbReference>
<dbReference type="Pfam" id="PF20256">
    <property type="entry name" value="MoCoBD_2"/>
    <property type="match status" value="1"/>
</dbReference>
<proteinExistence type="predicted"/>
<dbReference type="PANTHER" id="PTHR11908:SF123">
    <property type="entry name" value="ALDEHYDE OXIDOREDUCTASE MOLYBDENUM-BINDING SUBUNIT PAOC"/>
    <property type="match status" value="1"/>
</dbReference>
<dbReference type="InterPro" id="IPR037165">
    <property type="entry name" value="AldOxase/xan_DH_Mopterin-bd_sf"/>
</dbReference>